<sequence>MKISDLHALYLDCNAVCTDTRTVATNDMFFALTGDNFNGNTFALKALKAGAKYAIIDDSEYHIPNQTIIVEDVLKTLQTLATFHRDYLNIPIIGLTGSNGKTTTKELINAVLSQKFATTATLGNLNNHIGVPLTLLSMNAETEIGIVEMGANHLKEIEFLSNIAKPNFGYITNFGKAHLEGFGSIEGVIQGKSELYHFLKSTGGHVFINKKDSKQVELTTDLKTTSFGDETTDAEILINLITADPFVISEYNNLNIASQLIGTYNFTNISAAITIGAYFKVQDTDIKTAIETYTPTNNRSQIITKGSTKIILDAYNANPTSMKAALESFHTLKDTRKIAIIGDMFELGDEATKEHQNIVDLATTLNIDKVYIIGHLFKDTLTSSNKIITAYNTFEAFKSELKQQEFQNTTILIKASRGMKLERILDLI</sequence>
<evidence type="ECO:0000256" key="6">
    <source>
        <dbReference type="ARBA" id="ARBA00022960"/>
    </source>
</evidence>
<evidence type="ECO:0000313" key="14">
    <source>
        <dbReference type="EMBL" id="MBP1839357.1"/>
    </source>
</evidence>
<keyword evidence="8 10" id="KW-0131">Cell cycle</keyword>
<dbReference type="RefSeq" id="WP_057779770.1">
    <property type="nucleotide sequence ID" value="NZ_JAGGJQ010000003.1"/>
</dbReference>
<dbReference type="GO" id="GO:0047480">
    <property type="term" value="F:UDP-N-acetylmuramoyl-tripeptide-D-alanyl-D-alanine ligase activity"/>
    <property type="evidence" value="ECO:0007669"/>
    <property type="project" value="UniProtKB-UniRule"/>
</dbReference>
<dbReference type="GO" id="GO:0009252">
    <property type="term" value="P:peptidoglycan biosynthetic process"/>
    <property type="evidence" value="ECO:0007669"/>
    <property type="project" value="UniProtKB-UniRule"/>
</dbReference>
<evidence type="ECO:0000313" key="16">
    <source>
        <dbReference type="Proteomes" id="UP001138672"/>
    </source>
</evidence>
<dbReference type="Gene3D" id="3.90.190.20">
    <property type="entry name" value="Mur ligase, C-terminal domain"/>
    <property type="match status" value="1"/>
</dbReference>
<protein>
    <recommendedName>
        <fullName evidence="10 11">UDP-N-acetylmuramoyl-tripeptide--D-alanyl-D-alanine ligase</fullName>
        <ecNumber evidence="10 11">6.3.2.10</ecNumber>
    </recommendedName>
    <alternativeName>
        <fullName evidence="10">D-alanyl-D-alanine-adding enzyme</fullName>
    </alternativeName>
</protein>
<keyword evidence="7 10" id="KW-0573">Peptidoglycan synthesis</keyword>
<comment type="pathway">
    <text evidence="10 11">Cell wall biogenesis; peptidoglycan biosynthesis.</text>
</comment>
<dbReference type="Proteomes" id="UP001231587">
    <property type="component" value="Unassembled WGS sequence"/>
</dbReference>
<comment type="subcellular location">
    <subcellularLocation>
        <location evidence="10 11">Cytoplasm</location>
    </subcellularLocation>
</comment>
<feature type="binding site" evidence="10">
    <location>
        <begin position="97"/>
        <end position="103"/>
    </location>
    <ligand>
        <name>ATP</name>
        <dbReference type="ChEBI" id="CHEBI:30616"/>
    </ligand>
</feature>
<dbReference type="Pfam" id="PF08245">
    <property type="entry name" value="Mur_ligase_M"/>
    <property type="match status" value="1"/>
</dbReference>
<dbReference type="Gene3D" id="3.40.1390.10">
    <property type="entry name" value="MurE/MurF, N-terminal domain"/>
    <property type="match status" value="1"/>
</dbReference>
<proteinExistence type="inferred from homology"/>
<evidence type="ECO:0000313" key="17">
    <source>
        <dbReference type="Proteomes" id="UP001231587"/>
    </source>
</evidence>
<dbReference type="EC" id="6.3.2.10" evidence="10 11"/>
<dbReference type="GO" id="GO:0051301">
    <property type="term" value="P:cell division"/>
    <property type="evidence" value="ECO:0007669"/>
    <property type="project" value="UniProtKB-KW"/>
</dbReference>
<keyword evidence="17" id="KW-1185">Reference proteome</keyword>
<dbReference type="GO" id="GO:0005737">
    <property type="term" value="C:cytoplasm"/>
    <property type="evidence" value="ECO:0007669"/>
    <property type="project" value="UniProtKB-SubCell"/>
</dbReference>
<evidence type="ECO:0000259" key="13">
    <source>
        <dbReference type="Pfam" id="PF08245"/>
    </source>
</evidence>
<dbReference type="GO" id="GO:0071555">
    <property type="term" value="P:cell wall organization"/>
    <property type="evidence" value="ECO:0007669"/>
    <property type="project" value="UniProtKB-KW"/>
</dbReference>
<dbReference type="InterPro" id="IPR035911">
    <property type="entry name" value="MurE/MurF_N"/>
</dbReference>
<evidence type="ECO:0000256" key="11">
    <source>
        <dbReference type="RuleBase" id="RU004136"/>
    </source>
</evidence>
<dbReference type="PANTHER" id="PTHR43024">
    <property type="entry name" value="UDP-N-ACETYLMURAMOYL-TRIPEPTIDE--D-ALANYL-D-ALANINE LIGASE"/>
    <property type="match status" value="1"/>
</dbReference>
<keyword evidence="9 10" id="KW-0961">Cell wall biogenesis/degradation</keyword>
<name>A0A9X1CAU0_9FLAO</name>
<dbReference type="InterPro" id="IPR036615">
    <property type="entry name" value="Mur_ligase_C_dom_sf"/>
</dbReference>
<dbReference type="InterPro" id="IPR004101">
    <property type="entry name" value="Mur_ligase_C"/>
</dbReference>
<dbReference type="OrthoDB" id="9801978at2"/>
<evidence type="ECO:0000256" key="9">
    <source>
        <dbReference type="ARBA" id="ARBA00023316"/>
    </source>
</evidence>
<dbReference type="Proteomes" id="UP001138672">
    <property type="component" value="Unassembled WGS sequence"/>
</dbReference>
<evidence type="ECO:0000256" key="1">
    <source>
        <dbReference type="ARBA" id="ARBA00022490"/>
    </source>
</evidence>
<dbReference type="Gene3D" id="3.40.1190.10">
    <property type="entry name" value="Mur-like, catalytic domain"/>
    <property type="match status" value="1"/>
</dbReference>
<evidence type="ECO:0000256" key="3">
    <source>
        <dbReference type="ARBA" id="ARBA00022618"/>
    </source>
</evidence>
<feature type="domain" description="Mur ligase central" evidence="13">
    <location>
        <begin position="96"/>
        <end position="275"/>
    </location>
</feature>
<gene>
    <name evidence="10" type="primary">murF</name>
    <name evidence="14" type="ORF">J2Z56_001268</name>
    <name evidence="15" type="ORF">J2Z57_001094</name>
</gene>
<keyword evidence="1 10" id="KW-0963">Cytoplasm</keyword>
<evidence type="ECO:0000256" key="5">
    <source>
        <dbReference type="ARBA" id="ARBA00022840"/>
    </source>
</evidence>
<comment type="catalytic activity">
    <reaction evidence="10 11">
        <text>D-alanyl-D-alanine + UDP-N-acetyl-alpha-D-muramoyl-L-alanyl-gamma-D-glutamyl-meso-2,6-diaminopimelate + ATP = UDP-N-acetyl-alpha-D-muramoyl-L-alanyl-gamma-D-glutamyl-meso-2,6-diaminopimeloyl-D-alanyl-D-alanine + ADP + phosphate + H(+)</text>
        <dbReference type="Rhea" id="RHEA:28374"/>
        <dbReference type="ChEBI" id="CHEBI:15378"/>
        <dbReference type="ChEBI" id="CHEBI:30616"/>
        <dbReference type="ChEBI" id="CHEBI:43474"/>
        <dbReference type="ChEBI" id="CHEBI:57822"/>
        <dbReference type="ChEBI" id="CHEBI:61386"/>
        <dbReference type="ChEBI" id="CHEBI:83905"/>
        <dbReference type="ChEBI" id="CHEBI:456216"/>
        <dbReference type="EC" id="6.3.2.10"/>
    </reaction>
</comment>
<keyword evidence="2 10" id="KW-0436">Ligase</keyword>
<dbReference type="InterPro" id="IPR051046">
    <property type="entry name" value="MurCDEF_CellWall_CoF430Synth"/>
</dbReference>
<evidence type="ECO:0000256" key="10">
    <source>
        <dbReference type="HAMAP-Rule" id="MF_02019"/>
    </source>
</evidence>
<keyword evidence="6 10" id="KW-0133">Cell shape</keyword>
<dbReference type="HAMAP" id="MF_02019">
    <property type="entry name" value="MurF"/>
    <property type="match status" value="1"/>
</dbReference>
<evidence type="ECO:0000259" key="12">
    <source>
        <dbReference type="Pfam" id="PF02875"/>
    </source>
</evidence>
<keyword evidence="3 10" id="KW-0132">Cell division</keyword>
<evidence type="ECO:0000256" key="2">
    <source>
        <dbReference type="ARBA" id="ARBA00022598"/>
    </source>
</evidence>
<dbReference type="EMBL" id="JAGGJQ010000003">
    <property type="protein sequence ID" value="MBP1839357.1"/>
    <property type="molecule type" value="Genomic_DNA"/>
</dbReference>
<dbReference type="Pfam" id="PF02875">
    <property type="entry name" value="Mur_ligase_C"/>
    <property type="match status" value="1"/>
</dbReference>
<comment type="function">
    <text evidence="10 11">Involved in cell wall formation. Catalyzes the final step in the synthesis of UDP-N-acetylmuramoyl-pentapeptide, the precursor of murein.</text>
</comment>
<evidence type="ECO:0000313" key="15">
    <source>
        <dbReference type="EMBL" id="MDQ0334661.1"/>
    </source>
</evidence>
<dbReference type="EMBL" id="JAUSUU010000003">
    <property type="protein sequence ID" value="MDQ0334661.1"/>
    <property type="molecule type" value="Genomic_DNA"/>
</dbReference>
<comment type="caution">
    <text evidence="14">The sequence shown here is derived from an EMBL/GenBank/DDBJ whole genome shotgun (WGS) entry which is preliminary data.</text>
</comment>
<evidence type="ECO:0000256" key="4">
    <source>
        <dbReference type="ARBA" id="ARBA00022741"/>
    </source>
</evidence>
<feature type="domain" description="Mur ligase C-terminal" evidence="12">
    <location>
        <begin position="299"/>
        <end position="416"/>
    </location>
</feature>
<dbReference type="InterPro" id="IPR036565">
    <property type="entry name" value="Mur-like_cat_sf"/>
</dbReference>
<reference evidence="14" key="1">
    <citation type="submission" date="2021-03" db="EMBL/GenBank/DDBJ databases">
        <title>Genomic Encyclopedia of Type Strains, Phase IV (KMG-IV): sequencing the most valuable type-strain genomes for metagenomic binning, comparative biology and taxonomic classification.</title>
        <authorList>
            <person name="Goeker M."/>
        </authorList>
    </citation>
    <scope>NUCLEOTIDE SEQUENCE</scope>
    <source>
        <strain evidence="14">DSM 15523</strain>
        <strain evidence="15 17">DSM 16476</strain>
    </source>
</reference>
<accession>A0A9X1CAU0</accession>
<dbReference type="SUPFAM" id="SSF53244">
    <property type="entry name" value="MurD-like peptide ligases, peptide-binding domain"/>
    <property type="match status" value="1"/>
</dbReference>
<dbReference type="GO" id="GO:0008360">
    <property type="term" value="P:regulation of cell shape"/>
    <property type="evidence" value="ECO:0007669"/>
    <property type="project" value="UniProtKB-KW"/>
</dbReference>
<dbReference type="PANTHER" id="PTHR43024:SF1">
    <property type="entry name" value="UDP-N-ACETYLMURAMOYL-TRIPEPTIDE--D-ALANYL-D-ALANINE LIGASE"/>
    <property type="match status" value="1"/>
</dbReference>
<evidence type="ECO:0000256" key="7">
    <source>
        <dbReference type="ARBA" id="ARBA00022984"/>
    </source>
</evidence>
<keyword evidence="4 10" id="KW-0547">Nucleotide-binding</keyword>
<comment type="similarity">
    <text evidence="10">Belongs to the MurCDEF family. MurF subfamily.</text>
</comment>
<dbReference type="InterPro" id="IPR005863">
    <property type="entry name" value="UDP-N-AcMur_synth"/>
</dbReference>
<dbReference type="SUPFAM" id="SSF63418">
    <property type="entry name" value="MurE/MurF N-terminal domain"/>
    <property type="match status" value="1"/>
</dbReference>
<dbReference type="AlphaFoldDB" id="A0A9X1CAU0"/>
<dbReference type="GO" id="GO:0005524">
    <property type="term" value="F:ATP binding"/>
    <property type="evidence" value="ECO:0007669"/>
    <property type="project" value="UniProtKB-UniRule"/>
</dbReference>
<organism evidence="14 16">
    <name type="scientific">Formosa algae</name>
    <dbReference type="NCBI Taxonomy" id="225843"/>
    <lineage>
        <taxon>Bacteria</taxon>
        <taxon>Pseudomonadati</taxon>
        <taxon>Bacteroidota</taxon>
        <taxon>Flavobacteriia</taxon>
        <taxon>Flavobacteriales</taxon>
        <taxon>Flavobacteriaceae</taxon>
        <taxon>Formosa</taxon>
    </lineage>
</organism>
<evidence type="ECO:0000256" key="8">
    <source>
        <dbReference type="ARBA" id="ARBA00023306"/>
    </source>
</evidence>
<dbReference type="SUPFAM" id="SSF53623">
    <property type="entry name" value="MurD-like peptide ligases, catalytic domain"/>
    <property type="match status" value="1"/>
</dbReference>
<keyword evidence="5 10" id="KW-0067">ATP-binding</keyword>
<dbReference type="NCBIfam" id="TIGR01143">
    <property type="entry name" value="murF"/>
    <property type="match status" value="1"/>
</dbReference>
<dbReference type="InterPro" id="IPR013221">
    <property type="entry name" value="Mur_ligase_cen"/>
</dbReference>